<dbReference type="InterPro" id="IPR031730">
    <property type="entry name" value="Carbam_trans_C"/>
</dbReference>
<dbReference type="Gene3D" id="3.90.870.20">
    <property type="entry name" value="Carbamoyltransferase, C-terminal domain"/>
    <property type="match status" value="1"/>
</dbReference>
<sequence>MYILGINAAFHDTAAALVKDGKIIAAAEEERFTHIKHGKRPIPFSTWELPFHAIDYCLKTAGITLQDVDRIAYSFDPEGVAESSVYKSAFDDAADVLTAPDVYQDWDTLFLNYIRKAPEQLRDGYPHHLQKRLANGGDIASKWAYVNHHVAHAASAFFPSPFNEAAVLTLDGRGEQATTGYFIGKDNSLVQIDSVDMPHSLGMLYEKITTYLGFLHSSDEYKVMALASYGRPVYLEDFRSVIHVGTDGQYTIDDFDPEQWWGAGRRKEDPFEQLHYDIAHSLQKALEETVLKLAQWLYDQTGAQNLCMAGGVALNCVMNAVIRDRGPFKHVWVQPAAGDAGTALGAAQWLDVRLNTREEGPRYTAPMEHVYWGPDYSDEEIERFMLWAKMPYKRLTNVAKETAAILAEDKIIAWYQGRMEFGPRSLGARSILASPIHPEMQARLNDIKDREDFRPVAPVVLEDDAHEWFEGAAVSPFMLFVYPVKADKADRIPAVRHTDGTARVQTVNRDQHPLYYDLINEFKALTGVPVLVNTSFNTRGEPIVCSPRDAIECFWTSPFDALIINSFILEKP</sequence>
<dbReference type="CDD" id="cd24098">
    <property type="entry name" value="ASKHA_NBD_TobZ_N"/>
    <property type="match status" value="1"/>
</dbReference>
<evidence type="ECO:0000313" key="5">
    <source>
        <dbReference type="Proteomes" id="UP001264980"/>
    </source>
</evidence>
<evidence type="ECO:0000256" key="1">
    <source>
        <dbReference type="ARBA" id="ARBA00006129"/>
    </source>
</evidence>
<proteinExistence type="inferred from homology"/>
<organism evidence="4 5">
    <name type="scientific">Dyadobacter fermentans</name>
    <dbReference type="NCBI Taxonomy" id="94254"/>
    <lineage>
        <taxon>Bacteria</taxon>
        <taxon>Pseudomonadati</taxon>
        <taxon>Bacteroidota</taxon>
        <taxon>Cytophagia</taxon>
        <taxon>Cytophagales</taxon>
        <taxon>Spirosomataceae</taxon>
        <taxon>Dyadobacter</taxon>
    </lineage>
</organism>
<comment type="similarity">
    <text evidence="1">Belongs to the NodU/CmcH family.</text>
</comment>
<feature type="domain" description="Carbamoyltransferase C-terminal" evidence="3">
    <location>
        <begin position="403"/>
        <end position="571"/>
    </location>
</feature>
<dbReference type="GO" id="GO:0016740">
    <property type="term" value="F:transferase activity"/>
    <property type="evidence" value="ECO:0007669"/>
    <property type="project" value="UniProtKB-KW"/>
</dbReference>
<dbReference type="InterPro" id="IPR051338">
    <property type="entry name" value="NodU/CmcH_Carbamoyltrnsfr"/>
</dbReference>
<dbReference type="EMBL" id="JAVDTI010000001">
    <property type="protein sequence ID" value="MDR6804511.1"/>
    <property type="molecule type" value="Genomic_DNA"/>
</dbReference>
<reference evidence="4 5" key="1">
    <citation type="submission" date="2023-07" db="EMBL/GenBank/DDBJ databases">
        <title>Sorghum-associated microbial communities from plants grown in Nebraska, USA.</title>
        <authorList>
            <person name="Schachtman D."/>
        </authorList>
    </citation>
    <scope>NUCLEOTIDE SEQUENCE [LARGE SCALE GENOMIC DNA]</scope>
    <source>
        <strain evidence="4 5">BE57</strain>
    </source>
</reference>
<dbReference type="PANTHER" id="PTHR34847">
    <property type="entry name" value="NODULATION PROTEIN U"/>
    <property type="match status" value="1"/>
</dbReference>
<dbReference type="EC" id="2.1.3.-" evidence="4"/>
<dbReference type="InterPro" id="IPR038152">
    <property type="entry name" value="Carbam_trans_C_sf"/>
</dbReference>
<dbReference type="InterPro" id="IPR003696">
    <property type="entry name" value="Carbtransf_dom"/>
</dbReference>
<dbReference type="Pfam" id="PF02543">
    <property type="entry name" value="Carbam_trans_N"/>
    <property type="match status" value="1"/>
</dbReference>
<gene>
    <name evidence="4" type="ORF">J2W84_001548</name>
</gene>
<protein>
    <submittedName>
        <fullName evidence="4">Carbamoyltransferase</fullName>
        <ecNumber evidence="4">2.1.3.-</ecNumber>
    </submittedName>
</protein>
<dbReference type="RefSeq" id="WP_309981796.1">
    <property type="nucleotide sequence ID" value="NZ_JAVDTI010000001.1"/>
</dbReference>
<dbReference type="PANTHER" id="PTHR34847:SF1">
    <property type="entry name" value="NODULATION PROTEIN U"/>
    <property type="match status" value="1"/>
</dbReference>
<evidence type="ECO:0000259" key="3">
    <source>
        <dbReference type="Pfam" id="PF16861"/>
    </source>
</evidence>
<keyword evidence="5" id="KW-1185">Reference proteome</keyword>
<comment type="caution">
    <text evidence="4">The sequence shown here is derived from an EMBL/GenBank/DDBJ whole genome shotgun (WGS) entry which is preliminary data.</text>
</comment>
<evidence type="ECO:0000259" key="2">
    <source>
        <dbReference type="Pfam" id="PF02543"/>
    </source>
</evidence>
<evidence type="ECO:0000313" key="4">
    <source>
        <dbReference type="EMBL" id="MDR6804511.1"/>
    </source>
</evidence>
<dbReference type="Gene3D" id="3.30.420.40">
    <property type="match status" value="2"/>
</dbReference>
<keyword evidence="4" id="KW-0808">Transferase</keyword>
<dbReference type="SUPFAM" id="SSF53067">
    <property type="entry name" value="Actin-like ATPase domain"/>
    <property type="match status" value="1"/>
</dbReference>
<dbReference type="InterPro" id="IPR043129">
    <property type="entry name" value="ATPase_NBD"/>
</dbReference>
<dbReference type="Proteomes" id="UP001264980">
    <property type="component" value="Unassembled WGS sequence"/>
</dbReference>
<feature type="domain" description="Carbamoyltransferase" evidence="2">
    <location>
        <begin position="3"/>
        <end position="347"/>
    </location>
</feature>
<accession>A0ABU1QTL5</accession>
<dbReference type="Pfam" id="PF16861">
    <property type="entry name" value="Carbam_trans_C"/>
    <property type="match status" value="1"/>
</dbReference>
<name>A0ABU1QTL5_9BACT</name>